<dbReference type="GO" id="GO:0008859">
    <property type="term" value="F:exoribonuclease II activity"/>
    <property type="evidence" value="ECO:0007669"/>
    <property type="project" value="UniProtKB-UniRule"/>
</dbReference>
<dbReference type="GO" id="GO:0003723">
    <property type="term" value="F:RNA binding"/>
    <property type="evidence" value="ECO:0007669"/>
    <property type="project" value="UniProtKB-KW"/>
</dbReference>
<comment type="subcellular location">
    <subcellularLocation>
        <location evidence="2">Cytoplasm</location>
    </subcellularLocation>
</comment>
<evidence type="ECO:0000256" key="5">
    <source>
        <dbReference type="ARBA" id="ARBA00022722"/>
    </source>
</evidence>
<evidence type="ECO:0000259" key="11">
    <source>
        <dbReference type="SMART" id="SM00357"/>
    </source>
</evidence>
<gene>
    <name evidence="13" type="ORF">H9850_09215</name>
</gene>
<evidence type="ECO:0000256" key="4">
    <source>
        <dbReference type="ARBA" id="ARBA00022490"/>
    </source>
</evidence>
<dbReference type="InterPro" id="IPR004476">
    <property type="entry name" value="RNase_II/RNase_R"/>
</dbReference>
<reference evidence="13" key="1">
    <citation type="journal article" date="2021" name="PeerJ">
        <title>Extensive microbial diversity within the chicken gut microbiome revealed by metagenomics and culture.</title>
        <authorList>
            <person name="Gilroy R."/>
            <person name="Ravi A."/>
            <person name="Getino M."/>
            <person name="Pursley I."/>
            <person name="Horton D.L."/>
            <person name="Alikhan N.F."/>
            <person name="Baker D."/>
            <person name="Gharbi K."/>
            <person name="Hall N."/>
            <person name="Watson M."/>
            <person name="Adriaenssens E.M."/>
            <person name="Foster-Nyarko E."/>
            <person name="Jarju S."/>
            <person name="Secka A."/>
            <person name="Antonio M."/>
            <person name="Oren A."/>
            <person name="Chaudhuri R.R."/>
            <person name="La Ragione R."/>
            <person name="Hildebrand F."/>
            <person name="Pallen M.J."/>
        </authorList>
    </citation>
    <scope>NUCLEOTIDE SEQUENCE</scope>
    <source>
        <strain evidence="13">USASDec5-558</strain>
    </source>
</reference>
<dbReference type="Gene3D" id="2.40.50.140">
    <property type="entry name" value="Nucleic acid-binding proteins"/>
    <property type="match status" value="2"/>
</dbReference>
<evidence type="ECO:0000313" key="14">
    <source>
        <dbReference type="Proteomes" id="UP000886829"/>
    </source>
</evidence>
<evidence type="ECO:0000256" key="7">
    <source>
        <dbReference type="ARBA" id="ARBA00022839"/>
    </source>
</evidence>
<dbReference type="Gene3D" id="2.40.50.640">
    <property type="match status" value="1"/>
</dbReference>
<accession>A0A9D1WGA6</accession>
<dbReference type="SMART" id="SM00357">
    <property type="entry name" value="CSP"/>
    <property type="match status" value="1"/>
</dbReference>
<keyword evidence="8" id="KW-0694">RNA-binding</keyword>
<evidence type="ECO:0000256" key="8">
    <source>
        <dbReference type="ARBA" id="ARBA00022884"/>
    </source>
</evidence>
<organism evidence="13 14">
    <name type="scientific">Candidatus Anaerobiospirillum pullistercoris</name>
    <dbReference type="NCBI Taxonomy" id="2838452"/>
    <lineage>
        <taxon>Bacteria</taxon>
        <taxon>Pseudomonadati</taxon>
        <taxon>Pseudomonadota</taxon>
        <taxon>Gammaproteobacteria</taxon>
        <taxon>Aeromonadales</taxon>
        <taxon>Succinivibrionaceae</taxon>
        <taxon>Anaerobiospirillum</taxon>
    </lineage>
</organism>
<protein>
    <recommendedName>
        <fullName evidence="9">Exoribonuclease II</fullName>
        <ecNumber evidence="9">3.1.13.1</ecNumber>
    </recommendedName>
</protein>
<feature type="domain" description="Cold-shock" evidence="11">
    <location>
        <begin position="23"/>
        <end position="101"/>
    </location>
</feature>
<dbReference type="InterPro" id="IPR040476">
    <property type="entry name" value="CSD2"/>
</dbReference>
<dbReference type="InterPro" id="IPR011804">
    <property type="entry name" value="RNase_II"/>
</dbReference>
<dbReference type="InterPro" id="IPR011129">
    <property type="entry name" value="CSD"/>
</dbReference>
<feature type="domain" description="RNB" evidence="12">
    <location>
        <begin position="213"/>
        <end position="542"/>
    </location>
</feature>
<evidence type="ECO:0000256" key="3">
    <source>
        <dbReference type="ARBA" id="ARBA00009925"/>
    </source>
</evidence>
<evidence type="ECO:0000256" key="1">
    <source>
        <dbReference type="ARBA" id="ARBA00001849"/>
    </source>
</evidence>
<evidence type="ECO:0000256" key="2">
    <source>
        <dbReference type="ARBA" id="ARBA00004496"/>
    </source>
</evidence>
<evidence type="ECO:0000256" key="6">
    <source>
        <dbReference type="ARBA" id="ARBA00022801"/>
    </source>
</evidence>
<comment type="similarity">
    <text evidence="3">Belongs to the RNR ribonuclease family. RNase II subfamily.</text>
</comment>
<name>A0A9D1WGA6_9GAMM</name>
<keyword evidence="5" id="KW-0540">Nuclease</keyword>
<dbReference type="NCBIfam" id="TIGR02062">
    <property type="entry name" value="RNase_B"/>
    <property type="match status" value="1"/>
</dbReference>
<dbReference type="InterPro" id="IPR022966">
    <property type="entry name" value="RNase_II/R_CS"/>
</dbReference>
<dbReference type="EC" id="3.1.13.1" evidence="9"/>
<keyword evidence="4" id="KW-0963">Cytoplasm</keyword>
<proteinExistence type="inferred from homology"/>
<dbReference type="Pfam" id="PF17876">
    <property type="entry name" value="CSD2"/>
    <property type="match status" value="1"/>
</dbReference>
<dbReference type="Pfam" id="PF08206">
    <property type="entry name" value="OB_RNB"/>
    <property type="match status" value="1"/>
</dbReference>
<sequence>MLLDNPALQMLKKQFDSEKVKKEGIVRASERGFGFLEVANDKTSYFIPPQAMKNVLNGDRVIAIITEEEERPAKKGAAQGGDKNAKGDKGKRCQAAPESLVEAALKEHFVGRVAFVNGKMNVVPDNPTIKQTFICDDHRKDKSVKLQEGDWIQCHLTKHALKDGSFRAEILEEITNSGDPSTPWVVSLRTLDLPVAPPDSDSEYPFLERDLEREDMTSLPFVTIDSEKTEDMDDALYIEKCDDGFRLFVAIADPTGYIAEDSKLDIEAASRAFSIYLPGRNIPMLPRELSDNLCSLREGELRPALVGIVHILQDGTIVTEDTEFKLAYIKSAGKLIYNYVSDFIENGDTTNFNPSAEVKRVLEDLVEMTKVRDHYRSTVLASFRTRPDYEFILTEEGALDHIEINERRIANQIVEESMISANIACGDFLAENLNTGIFNAHSGFSSDYIEDAVELLGNYDFKTTSEELQTISGFCAARRFANSMPTTYLDNMLRKYQEFSQMTINPMPHFALGVENYATWTSPIRKYGDMINHRLIKNVICDQAHPQMPDEELLSTMNIARRTNRMAERSVREWLYVDYLSDDVNKKTVFTAELFDVVRGGLRLVLQENGAFIFIPNSLFSGVREDLDFDMALGRVIYKKEPILFLGDTLKVRLVSVDKISRSIVGTPVELPNDLPLPNIEEIMQRRREQAARAARMPNNNRNNGNGNAGNANAASASASSASDANAGSANA</sequence>
<comment type="catalytic activity">
    <reaction evidence="1">
        <text>Exonucleolytic cleavage in the 3'- to 5'-direction to yield nucleoside 5'-phosphates.</text>
        <dbReference type="EC" id="3.1.13.1"/>
    </reaction>
</comment>
<feature type="region of interest" description="Disordered" evidence="10">
    <location>
        <begin position="71"/>
        <end position="91"/>
    </location>
</feature>
<dbReference type="AlphaFoldDB" id="A0A9D1WGA6"/>
<dbReference type="GO" id="GO:0005829">
    <property type="term" value="C:cytosol"/>
    <property type="evidence" value="ECO:0007669"/>
    <property type="project" value="TreeGrafter"/>
</dbReference>
<dbReference type="EMBL" id="DXEV01000180">
    <property type="protein sequence ID" value="HIX57632.1"/>
    <property type="molecule type" value="Genomic_DNA"/>
</dbReference>
<dbReference type="InterPro" id="IPR013223">
    <property type="entry name" value="RNase_B_OB_dom"/>
</dbReference>
<dbReference type="NCBIfam" id="TIGR00358">
    <property type="entry name" value="3_prime_RNase"/>
    <property type="match status" value="1"/>
</dbReference>
<dbReference type="Pfam" id="PF00773">
    <property type="entry name" value="RNB"/>
    <property type="match status" value="1"/>
</dbReference>
<dbReference type="Proteomes" id="UP000886829">
    <property type="component" value="Unassembled WGS sequence"/>
</dbReference>
<dbReference type="PANTHER" id="PTHR23355">
    <property type="entry name" value="RIBONUCLEASE"/>
    <property type="match status" value="1"/>
</dbReference>
<feature type="region of interest" description="Disordered" evidence="10">
    <location>
        <begin position="687"/>
        <end position="732"/>
    </location>
</feature>
<evidence type="ECO:0000259" key="12">
    <source>
        <dbReference type="SMART" id="SM00955"/>
    </source>
</evidence>
<dbReference type="PANTHER" id="PTHR23355:SF37">
    <property type="entry name" value="EXORIBONUCLEASE 2"/>
    <property type="match status" value="1"/>
</dbReference>
<dbReference type="SMART" id="SM00955">
    <property type="entry name" value="RNB"/>
    <property type="match status" value="1"/>
</dbReference>
<evidence type="ECO:0000256" key="9">
    <source>
        <dbReference type="NCBIfam" id="TIGR02062"/>
    </source>
</evidence>
<evidence type="ECO:0000313" key="13">
    <source>
        <dbReference type="EMBL" id="HIX57632.1"/>
    </source>
</evidence>
<dbReference type="InterPro" id="IPR001900">
    <property type="entry name" value="RNase_II/R"/>
</dbReference>
<dbReference type="GO" id="GO:0006402">
    <property type="term" value="P:mRNA catabolic process"/>
    <property type="evidence" value="ECO:0007669"/>
    <property type="project" value="TreeGrafter"/>
</dbReference>
<feature type="compositionally biased region" description="Low complexity" evidence="10">
    <location>
        <begin position="692"/>
        <end position="732"/>
    </location>
</feature>
<dbReference type="SUPFAM" id="SSF50249">
    <property type="entry name" value="Nucleic acid-binding proteins"/>
    <property type="match status" value="4"/>
</dbReference>
<keyword evidence="7" id="KW-0269">Exonuclease</keyword>
<dbReference type="NCBIfam" id="NF003455">
    <property type="entry name" value="PRK05054.1"/>
    <property type="match status" value="1"/>
</dbReference>
<evidence type="ECO:0000256" key="10">
    <source>
        <dbReference type="SAM" id="MobiDB-lite"/>
    </source>
</evidence>
<dbReference type="InterPro" id="IPR012340">
    <property type="entry name" value="NA-bd_OB-fold"/>
</dbReference>
<comment type="caution">
    <text evidence="13">The sequence shown here is derived from an EMBL/GenBank/DDBJ whole genome shotgun (WGS) entry which is preliminary data.</text>
</comment>
<dbReference type="PROSITE" id="PS01175">
    <property type="entry name" value="RIBONUCLEASE_II"/>
    <property type="match status" value="1"/>
</dbReference>
<dbReference type="InterPro" id="IPR050180">
    <property type="entry name" value="RNR_Ribonuclease"/>
</dbReference>
<reference evidence="13" key="2">
    <citation type="submission" date="2021-04" db="EMBL/GenBank/DDBJ databases">
        <authorList>
            <person name="Gilroy R."/>
        </authorList>
    </citation>
    <scope>NUCLEOTIDE SEQUENCE</scope>
    <source>
        <strain evidence="13">USASDec5-558</strain>
    </source>
</reference>
<keyword evidence="6 13" id="KW-0378">Hydrolase</keyword>